<dbReference type="Proteomes" id="UP000827976">
    <property type="component" value="Chromosome 7"/>
</dbReference>
<accession>A0ACB7VU84</accession>
<sequence>MDCSSEDSDISDSEIDHHEDKCYLNLQNKKYVVENANQTYRCPFCSGKKKQEYQYKDLLQHATALGASNRKGKVKAYHRAIVKFLKNDLTETGGSSSQLMVIEEGSIRPELDEQFVFPWMGVLVNVPTEFKNGRHVGGSGTRIREQLSRFNPLKVIPLWNFRGHTGNAIVDFRKDWSGFKDAMSFDNYFEAENRGKRDWYESKTHVTDIYGWIARSEDYNSVGPIGDHLRKNGDLKTIDELEKEESRKKDKLVANLANQIEEKKRHLQELECKYNETTMSLDKMMEERDALHQAYNEEIRKMQRLARDHSQKVFEENEKLRSELDIKRKELDERCKQLDQLVAQNDIEKQRLDDEKQKNALKNSSLHLATMEQKKADENVLRLVEEQKREKEAALQKILHLERQLDAKQKLELEIQQLKGKLQVMKHMGGEDDSGVRKKIEELSDELKEKMEEMDALEDLNNTLLAKERISNDELQRSRQELIIGLKDLQEVSWPQRLVGIKRMGELDNKPFQIACKRKFSKDEADFRAAELCSMWQDELKNPEWHPFKIVNVDGKDQEVIKDDEKLQNLKEELGEEVYKAVTTALLEINEYNPSGRYVIPELWNFKAGRKASLKEVIQYILKQWKNSKRRK</sequence>
<gene>
    <name evidence="1" type="ORF">IHE45_07G127800</name>
</gene>
<name>A0ACB7VU84_DIOAL</name>
<proteinExistence type="predicted"/>
<evidence type="ECO:0000313" key="1">
    <source>
        <dbReference type="EMBL" id="KAH7678105.1"/>
    </source>
</evidence>
<organism evidence="1 2">
    <name type="scientific">Dioscorea alata</name>
    <name type="common">Purple yam</name>
    <dbReference type="NCBI Taxonomy" id="55571"/>
    <lineage>
        <taxon>Eukaryota</taxon>
        <taxon>Viridiplantae</taxon>
        <taxon>Streptophyta</taxon>
        <taxon>Embryophyta</taxon>
        <taxon>Tracheophyta</taxon>
        <taxon>Spermatophyta</taxon>
        <taxon>Magnoliopsida</taxon>
        <taxon>Liliopsida</taxon>
        <taxon>Dioscoreales</taxon>
        <taxon>Dioscoreaceae</taxon>
        <taxon>Dioscorea</taxon>
    </lineage>
</organism>
<keyword evidence="2" id="KW-1185">Reference proteome</keyword>
<reference evidence="2" key="1">
    <citation type="journal article" date="2022" name="Nat. Commun.">
        <title>Chromosome evolution and the genetic basis of agronomically important traits in greater yam.</title>
        <authorList>
            <person name="Bredeson J.V."/>
            <person name="Lyons J.B."/>
            <person name="Oniyinde I.O."/>
            <person name="Okereke N.R."/>
            <person name="Kolade O."/>
            <person name="Nnabue I."/>
            <person name="Nwadili C.O."/>
            <person name="Hribova E."/>
            <person name="Parker M."/>
            <person name="Nwogha J."/>
            <person name="Shu S."/>
            <person name="Carlson J."/>
            <person name="Kariba R."/>
            <person name="Muthemba S."/>
            <person name="Knop K."/>
            <person name="Barton G.J."/>
            <person name="Sherwood A.V."/>
            <person name="Lopez-Montes A."/>
            <person name="Asiedu R."/>
            <person name="Jamnadass R."/>
            <person name="Muchugi A."/>
            <person name="Goodstein D."/>
            <person name="Egesi C.N."/>
            <person name="Featherston J."/>
            <person name="Asfaw A."/>
            <person name="Simpson G.G."/>
            <person name="Dolezel J."/>
            <person name="Hendre P.S."/>
            <person name="Van Deynze A."/>
            <person name="Kumar P.L."/>
            <person name="Obidiegwu J.E."/>
            <person name="Bhattacharjee R."/>
            <person name="Rokhsar D.S."/>
        </authorList>
    </citation>
    <scope>NUCLEOTIDE SEQUENCE [LARGE SCALE GENOMIC DNA]</scope>
    <source>
        <strain evidence="2">cv. TDa95/00328</strain>
    </source>
</reference>
<dbReference type="EMBL" id="CM037017">
    <property type="protein sequence ID" value="KAH7678105.1"/>
    <property type="molecule type" value="Genomic_DNA"/>
</dbReference>
<protein>
    <submittedName>
        <fullName evidence="1">Aspartate carbamoyltransferase regulatory subunit C-terminal protein</fullName>
    </submittedName>
</protein>
<evidence type="ECO:0000313" key="2">
    <source>
        <dbReference type="Proteomes" id="UP000827976"/>
    </source>
</evidence>
<comment type="caution">
    <text evidence="1">The sequence shown here is derived from an EMBL/GenBank/DDBJ whole genome shotgun (WGS) entry which is preliminary data.</text>
</comment>